<dbReference type="Gene3D" id="3.40.50.300">
    <property type="entry name" value="P-loop containing nucleotide triphosphate hydrolases"/>
    <property type="match status" value="1"/>
</dbReference>
<dbReference type="InterPro" id="IPR027417">
    <property type="entry name" value="P-loop_NTPase"/>
</dbReference>
<evidence type="ECO:0000313" key="1">
    <source>
        <dbReference type="EMBL" id="GAF99710.1"/>
    </source>
</evidence>
<proteinExistence type="predicted"/>
<comment type="caution">
    <text evidence="1">The sequence shown here is derived from an EMBL/GenBank/DDBJ whole genome shotgun (WGS) entry which is preliminary data.</text>
</comment>
<protein>
    <submittedName>
        <fullName evidence="1">Uncharacterized protein</fullName>
    </submittedName>
</protein>
<dbReference type="EMBL" id="BARS01027536">
    <property type="protein sequence ID" value="GAF99710.1"/>
    <property type="molecule type" value="Genomic_DNA"/>
</dbReference>
<name>X0VGN4_9ZZZZ</name>
<dbReference type="SUPFAM" id="SSF52540">
    <property type="entry name" value="P-loop containing nucleoside triphosphate hydrolases"/>
    <property type="match status" value="1"/>
</dbReference>
<dbReference type="AlphaFoldDB" id="X0VGN4"/>
<gene>
    <name evidence="1" type="ORF">S01H1_43234</name>
</gene>
<reference evidence="1" key="1">
    <citation type="journal article" date="2014" name="Front. Microbiol.">
        <title>High frequency of phylogenetically diverse reductive dehalogenase-homologous genes in deep subseafloor sedimentary metagenomes.</title>
        <authorList>
            <person name="Kawai M."/>
            <person name="Futagami T."/>
            <person name="Toyoda A."/>
            <person name="Takaki Y."/>
            <person name="Nishi S."/>
            <person name="Hori S."/>
            <person name="Arai W."/>
            <person name="Tsubouchi T."/>
            <person name="Morono Y."/>
            <person name="Uchiyama I."/>
            <person name="Ito T."/>
            <person name="Fujiyama A."/>
            <person name="Inagaki F."/>
            <person name="Takami H."/>
        </authorList>
    </citation>
    <scope>NUCLEOTIDE SEQUENCE</scope>
    <source>
        <strain evidence="1">Expedition CK06-06</strain>
    </source>
</reference>
<sequence length="241" mass="28004">MEEEKDEETGLPKTKVNLAEFQDDAIARIWSRLKKYNGCIVADSVGLGKTWIAKKMLEKIGYYERKNIFLIKLCKEKLENILPSKNFTFFKSLIDIEIKKALTLNPYGGIHLKNQEDIILRMPSGIRDFICSFVYNILSKYKGINKEETLSILIKEILKSNRYKLINALKTSRFNIALKKYFKSLILLLEKIMADLNNSETISPTRLANNSMLNLPFGRKVIERIINHLKNDFPEVFNTYN</sequence>
<organism evidence="1">
    <name type="scientific">marine sediment metagenome</name>
    <dbReference type="NCBI Taxonomy" id="412755"/>
    <lineage>
        <taxon>unclassified sequences</taxon>
        <taxon>metagenomes</taxon>
        <taxon>ecological metagenomes</taxon>
    </lineage>
</organism>
<accession>X0VGN4</accession>